<keyword evidence="3" id="KW-1185">Reference proteome</keyword>
<evidence type="ECO:0000313" key="2">
    <source>
        <dbReference type="EMBL" id="TCM84709.1"/>
    </source>
</evidence>
<dbReference type="Proteomes" id="UP000295277">
    <property type="component" value="Unassembled WGS sequence"/>
</dbReference>
<dbReference type="EMBL" id="SLVM01000010">
    <property type="protein sequence ID" value="TCM84709.1"/>
    <property type="molecule type" value="Genomic_DNA"/>
</dbReference>
<comment type="caution">
    <text evidence="2">The sequence shown here is derived from an EMBL/GenBank/DDBJ whole genome shotgun (WGS) entry which is preliminary data.</text>
</comment>
<protein>
    <submittedName>
        <fullName evidence="2">Uncharacterized protein</fullName>
    </submittedName>
</protein>
<feature type="region of interest" description="Disordered" evidence="1">
    <location>
        <begin position="53"/>
        <end position="78"/>
    </location>
</feature>
<organism evidence="2 3">
    <name type="scientific">Rhodovulum steppense</name>
    <dbReference type="NCBI Taxonomy" id="540251"/>
    <lineage>
        <taxon>Bacteria</taxon>
        <taxon>Pseudomonadati</taxon>
        <taxon>Pseudomonadota</taxon>
        <taxon>Alphaproteobacteria</taxon>
        <taxon>Rhodobacterales</taxon>
        <taxon>Paracoccaceae</taxon>
        <taxon>Rhodovulum</taxon>
    </lineage>
</organism>
<sequence>MIPARAGQTDEQDFGADRDVNGPVQRQVTGGKHRQGGHRYVADMLRQFRVRGIDAQKEDITGQDIGRRQRRNQEQASR</sequence>
<proteinExistence type="predicted"/>
<evidence type="ECO:0000313" key="3">
    <source>
        <dbReference type="Proteomes" id="UP000295277"/>
    </source>
</evidence>
<reference evidence="2 3" key="1">
    <citation type="submission" date="2019-03" db="EMBL/GenBank/DDBJ databases">
        <title>Genomic Encyclopedia of Type Strains, Phase IV (KMG-IV): sequencing the most valuable type-strain genomes for metagenomic binning, comparative biology and taxonomic classification.</title>
        <authorList>
            <person name="Goeker M."/>
        </authorList>
    </citation>
    <scope>NUCLEOTIDE SEQUENCE [LARGE SCALE GENOMIC DNA]</scope>
    <source>
        <strain evidence="2 3">DSM 21153</strain>
    </source>
</reference>
<accession>A0A4R1YUE5</accession>
<feature type="region of interest" description="Disordered" evidence="1">
    <location>
        <begin position="1"/>
        <end position="38"/>
    </location>
</feature>
<evidence type="ECO:0000256" key="1">
    <source>
        <dbReference type="SAM" id="MobiDB-lite"/>
    </source>
</evidence>
<dbReference type="AlphaFoldDB" id="A0A4R1YUE5"/>
<gene>
    <name evidence="2" type="ORF">EV216_11025</name>
</gene>
<name>A0A4R1YUE5_9RHOB</name>